<feature type="compositionally biased region" description="Basic and acidic residues" evidence="1">
    <location>
        <begin position="369"/>
        <end position="391"/>
    </location>
</feature>
<feature type="region of interest" description="Disordered" evidence="1">
    <location>
        <begin position="361"/>
        <end position="463"/>
    </location>
</feature>
<protein>
    <submittedName>
        <fullName evidence="3">Uncharacterized protein</fullName>
    </submittedName>
</protein>
<keyword evidence="2" id="KW-0472">Membrane</keyword>
<keyword evidence="2" id="KW-1133">Transmembrane helix</keyword>
<feature type="compositionally biased region" description="Low complexity" evidence="1">
    <location>
        <begin position="229"/>
        <end position="316"/>
    </location>
</feature>
<proteinExistence type="predicted"/>
<reference evidence="3 4" key="1">
    <citation type="submission" date="2023-05" db="EMBL/GenBank/DDBJ databases">
        <title>A 100% complete, gapless, phased diploid assembly of the Scenedesmus obliquus UTEX 3031 genome.</title>
        <authorList>
            <person name="Biondi T.C."/>
            <person name="Hanschen E.R."/>
            <person name="Kwon T."/>
            <person name="Eng W."/>
            <person name="Kruse C.P.S."/>
            <person name="Koehler S.I."/>
            <person name="Kunde Y."/>
            <person name="Gleasner C.D."/>
            <person name="You Mak K.T."/>
            <person name="Polle J."/>
            <person name="Hovde B.T."/>
            <person name="Starkenburg S.R."/>
        </authorList>
    </citation>
    <scope>NUCLEOTIDE SEQUENCE [LARGE SCALE GENOMIC DNA]</scope>
    <source>
        <strain evidence="3 4">DOE0152z</strain>
    </source>
</reference>
<evidence type="ECO:0000313" key="3">
    <source>
        <dbReference type="EMBL" id="WIA18728.1"/>
    </source>
</evidence>
<feature type="compositionally biased region" description="Basic and acidic residues" evidence="1">
    <location>
        <begin position="453"/>
        <end position="463"/>
    </location>
</feature>
<evidence type="ECO:0000256" key="1">
    <source>
        <dbReference type="SAM" id="MobiDB-lite"/>
    </source>
</evidence>
<evidence type="ECO:0000313" key="4">
    <source>
        <dbReference type="Proteomes" id="UP001244341"/>
    </source>
</evidence>
<accession>A0ABY8UDJ4</accession>
<name>A0ABY8UDJ4_TETOB</name>
<keyword evidence="2" id="KW-0812">Transmembrane</keyword>
<dbReference type="Proteomes" id="UP001244341">
    <property type="component" value="Chromosome 10b"/>
</dbReference>
<feature type="compositionally biased region" description="Basic and acidic residues" evidence="1">
    <location>
        <begin position="400"/>
        <end position="434"/>
    </location>
</feature>
<dbReference type="Gene3D" id="1.10.287.1490">
    <property type="match status" value="1"/>
</dbReference>
<feature type="compositionally biased region" description="Low complexity" evidence="1">
    <location>
        <begin position="435"/>
        <end position="452"/>
    </location>
</feature>
<feature type="region of interest" description="Disordered" evidence="1">
    <location>
        <begin position="488"/>
        <end position="513"/>
    </location>
</feature>
<dbReference type="EMBL" id="CP126217">
    <property type="protein sequence ID" value="WIA18728.1"/>
    <property type="molecule type" value="Genomic_DNA"/>
</dbReference>
<keyword evidence="4" id="KW-1185">Reference proteome</keyword>
<sequence>MYNNSYQALPKSYGYGGNYGPHSKRGSSGGVVTTVAFVVLVLACGGLSLAFMSARSHLHDMAIHHEALQEELTFNKNHLHHVEAQLASRELDYQHLSSELHSHVGGSTQELESLRQQKRTSDQALTTANEELARVKQDLDATNALVEAYKQHLSDEVASHHQREENWLHIQEDWERLEKEMEAEVNSLRQQLQAAKLQIPAGVKEHHTMPQHVNPEAARPHDPIYDNLPPAHIPAHQQQQQQQQRQQQPVATPVPVPVQQQQQVPVPVQQQQQQQVPQPAAAPAQQQQQQAGQPQQQQQQQQHNQQQPGHAQQQQQPPMPAPPAPAANLHHNPHYDFHLETHDHETHDWQPDFFDHNNHYADYPGWVDEPQHEQQHHDAHQQQQQHHDAHHQQQQQQHAGHHEQQHGGNVHHEWHHQDDSHHFHQQDPHQHQDPHQQQQHGQANQQQQQQQQQHHDGHWDHTAGHGQEVYQAHHDDWHAAPAGHVHDDLSMKLGLGGGHAAHHQDPHQQQWHH</sequence>
<evidence type="ECO:0000256" key="2">
    <source>
        <dbReference type="SAM" id="Phobius"/>
    </source>
</evidence>
<organism evidence="3 4">
    <name type="scientific">Tetradesmus obliquus</name>
    <name type="common">Green alga</name>
    <name type="synonym">Acutodesmus obliquus</name>
    <dbReference type="NCBI Taxonomy" id="3088"/>
    <lineage>
        <taxon>Eukaryota</taxon>
        <taxon>Viridiplantae</taxon>
        <taxon>Chlorophyta</taxon>
        <taxon>core chlorophytes</taxon>
        <taxon>Chlorophyceae</taxon>
        <taxon>CS clade</taxon>
        <taxon>Sphaeropleales</taxon>
        <taxon>Scenedesmaceae</taxon>
        <taxon>Tetradesmus</taxon>
    </lineage>
</organism>
<feature type="compositionally biased region" description="Basic and acidic residues" evidence="1">
    <location>
        <begin position="112"/>
        <end position="121"/>
    </location>
</feature>
<gene>
    <name evidence="3" type="ORF">OEZ85_003421</name>
</gene>
<feature type="region of interest" description="Disordered" evidence="1">
    <location>
        <begin position="213"/>
        <end position="333"/>
    </location>
</feature>
<feature type="region of interest" description="Disordered" evidence="1">
    <location>
        <begin position="104"/>
        <end position="123"/>
    </location>
</feature>
<feature type="transmembrane region" description="Helical" evidence="2">
    <location>
        <begin position="31"/>
        <end position="51"/>
    </location>
</feature>